<keyword evidence="2" id="KW-0813">Transport</keyword>
<gene>
    <name evidence="9" type="ORF">WJX84_011119</name>
</gene>
<dbReference type="AlphaFoldDB" id="A0AAW1TBR4"/>
<evidence type="ECO:0000256" key="2">
    <source>
        <dbReference type="ARBA" id="ARBA00022448"/>
    </source>
</evidence>
<evidence type="ECO:0000313" key="9">
    <source>
        <dbReference type="EMBL" id="KAK9866274.1"/>
    </source>
</evidence>
<comment type="caution">
    <text evidence="9">The sequence shown here is derived from an EMBL/GenBank/DDBJ whole genome shotgun (WGS) entry which is preliminary data.</text>
</comment>
<dbReference type="PANTHER" id="PTHR13257:SF0">
    <property type="entry name" value="NUCLEAR PORE COMPLEX PROTEIN NUP88"/>
    <property type="match status" value="1"/>
</dbReference>
<evidence type="ECO:0000256" key="6">
    <source>
        <dbReference type="ARBA" id="ARBA00023132"/>
    </source>
</evidence>
<comment type="subcellular location">
    <subcellularLocation>
        <location evidence="1">Nucleus</location>
        <location evidence="1">Nuclear pore complex</location>
    </subcellularLocation>
</comment>
<sequence>MELASEDLLGPPALGSRRYSRHLAACNSATLCAVGADCTIRRLSLKGQLQAEGKQADRAANSDTAGPDLQPTVPPCIPQHFRVSRNGDCALLGGPTLDDSDRSALCLVELPTGSQPSAAQMEPLLIDAALYDSHPGLEIFQIDWHPSSPAHFAVLTSDATWRLYCLDDLSSPEQQIILRFRPSRKVGLTQDIGSQSVACVAFCFGVDHAWERFTVFFTCADGAVYCMCPVAPFRSTCPASSLPLLHSLAASASPADAGPTKEWLHQALPQTEASTRSRMLVQPHVLELHAPALIGPPGYLQPGP</sequence>
<evidence type="ECO:0000256" key="4">
    <source>
        <dbReference type="ARBA" id="ARBA00022927"/>
    </source>
</evidence>
<dbReference type="InterPro" id="IPR036322">
    <property type="entry name" value="WD40_repeat_dom_sf"/>
</dbReference>
<evidence type="ECO:0000256" key="8">
    <source>
        <dbReference type="SAM" id="MobiDB-lite"/>
    </source>
</evidence>
<evidence type="ECO:0000256" key="7">
    <source>
        <dbReference type="ARBA" id="ARBA00023242"/>
    </source>
</evidence>
<protein>
    <submittedName>
        <fullName evidence="9">Uncharacterized protein</fullName>
    </submittedName>
</protein>
<dbReference type="GO" id="GO:0000056">
    <property type="term" value="P:ribosomal small subunit export from nucleus"/>
    <property type="evidence" value="ECO:0007669"/>
    <property type="project" value="InterPro"/>
</dbReference>
<dbReference type="InterPro" id="IPR037700">
    <property type="entry name" value="NUP88/NUP82"/>
</dbReference>
<dbReference type="GO" id="GO:0006406">
    <property type="term" value="P:mRNA export from nucleus"/>
    <property type="evidence" value="ECO:0007669"/>
    <property type="project" value="TreeGrafter"/>
</dbReference>
<keyword evidence="4" id="KW-0653">Protein transport</keyword>
<dbReference type="GO" id="GO:0017056">
    <property type="term" value="F:structural constituent of nuclear pore"/>
    <property type="evidence" value="ECO:0007669"/>
    <property type="project" value="InterPro"/>
</dbReference>
<keyword evidence="5" id="KW-0811">Translocation</keyword>
<evidence type="ECO:0000256" key="1">
    <source>
        <dbReference type="ARBA" id="ARBA00004567"/>
    </source>
</evidence>
<dbReference type="PANTHER" id="PTHR13257">
    <property type="entry name" value="NUCLEOPORIN NUP84-RELATED"/>
    <property type="match status" value="1"/>
</dbReference>
<evidence type="ECO:0000313" key="10">
    <source>
        <dbReference type="Proteomes" id="UP001485043"/>
    </source>
</evidence>
<keyword evidence="7" id="KW-0539">Nucleus</keyword>
<dbReference type="GO" id="GO:0000055">
    <property type="term" value="P:ribosomal large subunit export from nucleus"/>
    <property type="evidence" value="ECO:0007669"/>
    <property type="project" value="InterPro"/>
</dbReference>
<dbReference type="Proteomes" id="UP001485043">
    <property type="component" value="Unassembled WGS sequence"/>
</dbReference>
<keyword evidence="3" id="KW-0509">mRNA transport</keyword>
<dbReference type="GO" id="GO:0005643">
    <property type="term" value="C:nuclear pore"/>
    <property type="evidence" value="ECO:0007669"/>
    <property type="project" value="UniProtKB-SubCell"/>
</dbReference>
<proteinExistence type="predicted"/>
<feature type="region of interest" description="Disordered" evidence="8">
    <location>
        <begin position="54"/>
        <end position="73"/>
    </location>
</feature>
<reference evidence="9 10" key="1">
    <citation type="journal article" date="2024" name="Nat. Commun.">
        <title>Phylogenomics reveals the evolutionary origins of lichenization in chlorophyte algae.</title>
        <authorList>
            <person name="Puginier C."/>
            <person name="Libourel C."/>
            <person name="Otte J."/>
            <person name="Skaloud P."/>
            <person name="Haon M."/>
            <person name="Grisel S."/>
            <person name="Petersen M."/>
            <person name="Berrin J.G."/>
            <person name="Delaux P.M."/>
            <person name="Dal Grande F."/>
            <person name="Keller J."/>
        </authorList>
    </citation>
    <scope>NUCLEOTIDE SEQUENCE [LARGE SCALE GENOMIC DNA]</scope>
    <source>
        <strain evidence="9 10">SAG 2523</strain>
    </source>
</reference>
<evidence type="ECO:0000256" key="3">
    <source>
        <dbReference type="ARBA" id="ARBA00022816"/>
    </source>
</evidence>
<keyword evidence="10" id="KW-1185">Reference proteome</keyword>
<name>A0AAW1TBR4_9CHLO</name>
<organism evidence="9 10">
    <name type="scientific">Apatococcus fuscideae</name>
    <dbReference type="NCBI Taxonomy" id="2026836"/>
    <lineage>
        <taxon>Eukaryota</taxon>
        <taxon>Viridiplantae</taxon>
        <taxon>Chlorophyta</taxon>
        <taxon>core chlorophytes</taxon>
        <taxon>Trebouxiophyceae</taxon>
        <taxon>Chlorellales</taxon>
        <taxon>Chlorellaceae</taxon>
        <taxon>Apatococcus</taxon>
    </lineage>
</organism>
<keyword evidence="6" id="KW-0906">Nuclear pore complex</keyword>
<dbReference type="GO" id="GO:0006606">
    <property type="term" value="P:protein import into nucleus"/>
    <property type="evidence" value="ECO:0007669"/>
    <property type="project" value="TreeGrafter"/>
</dbReference>
<dbReference type="SUPFAM" id="SSF50978">
    <property type="entry name" value="WD40 repeat-like"/>
    <property type="match status" value="1"/>
</dbReference>
<accession>A0AAW1TBR4</accession>
<dbReference type="EMBL" id="JALJOV010000175">
    <property type="protein sequence ID" value="KAK9866274.1"/>
    <property type="molecule type" value="Genomic_DNA"/>
</dbReference>
<evidence type="ECO:0000256" key="5">
    <source>
        <dbReference type="ARBA" id="ARBA00023010"/>
    </source>
</evidence>